<sequence length="249" mass="28369">MQSTERELVKEPEDFLRFLNQINQSRATLLKNVYVECFRRPHENYAQHLSSELKKECQQWRCSDHKPIPQNEIDTMVRQIKEGKEVTLSANFQNGVYDKDLTENILKIVDKANLNAKVLQAGDNQLKRQGITEINAPIDYYKIKLEESAKLSTPKYLAKINEDRYSAAHKVIKGFELFVKFLAALVTQSGLGLEDIAKEIDNREKREKISTGVEKFKEIKSSLDALKSECSTEVADTDLSSQGLTVGNS</sequence>
<proteinExistence type="predicted"/>
<dbReference type="RefSeq" id="WP_058469136.1">
    <property type="nucleotide sequence ID" value="NZ_CAAAIX010000034.1"/>
</dbReference>
<evidence type="ECO:0000313" key="2">
    <source>
        <dbReference type="EMBL" id="STO24802.1"/>
    </source>
</evidence>
<evidence type="ECO:0000313" key="1">
    <source>
        <dbReference type="EMBL" id="SIR49303.1"/>
    </source>
</evidence>
<reference evidence="2 4" key="2">
    <citation type="submission" date="2018-06" db="EMBL/GenBank/DDBJ databases">
        <authorList>
            <consortium name="Pathogen Informatics"/>
            <person name="Doyle S."/>
        </authorList>
    </citation>
    <scope>NUCLEOTIDE SEQUENCE [LARGE SCALE GENOMIC DNA]</scope>
    <source>
        <strain evidence="2 4">NCTC11401</strain>
    </source>
</reference>
<dbReference type="OrthoDB" id="9920083at2"/>
<reference evidence="1 3" key="1">
    <citation type="submission" date="2017-01" db="EMBL/GenBank/DDBJ databases">
        <authorList>
            <person name="Varghese N."/>
            <person name="Submissions S."/>
        </authorList>
    </citation>
    <scope>NUCLEOTIDE SEQUENCE [LARGE SCALE GENOMIC DNA]</scope>
    <source>
        <strain evidence="1 3">ATCC 33342</strain>
    </source>
</reference>
<gene>
    <name evidence="2" type="ORF">NCTC11401_01620</name>
    <name evidence="1" type="ORF">SAMN05421777_11390</name>
</gene>
<accession>A0A377GKE5</accession>
<dbReference type="Proteomes" id="UP000254374">
    <property type="component" value="Unassembled WGS sequence"/>
</dbReference>
<organism evidence="2 4">
    <name type="scientific">Fluoribacter gormanii</name>
    <dbReference type="NCBI Taxonomy" id="464"/>
    <lineage>
        <taxon>Bacteria</taxon>
        <taxon>Pseudomonadati</taxon>
        <taxon>Pseudomonadota</taxon>
        <taxon>Gammaproteobacteria</taxon>
        <taxon>Legionellales</taxon>
        <taxon>Legionellaceae</taxon>
        <taxon>Fluoribacter</taxon>
    </lineage>
</organism>
<dbReference type="Proteomes" id="UP000186808">
    <property type="component" value="Unassembled WGS sequence"/>
</dbReference>
<dbReference type="EMBL" id="UGGV01000001">
    <property type="protein sequence ID" value="STO24802.1"/>
    <property type="molecule type" value="Genomic_DNA"/>
</dbReference>
<dbReference type="AlphaFoldDB" id="A0A377GKE5"/>
<protein>
    <submittedName>
        <fullName evidence="2">Uncharacterized protein</fullName>
    </submittedName>
</protein>
<evidence type="ECO:0000313" key="4">
    <source>
        <dbReference type="Proteomes" id="UP000254374"/>
    </source>
</evidence>
<keyword evidence="3" id="KW-1185">Reference proteome</keyword>
<dbReference type="EMBL" id="FTNL01000013">
    <property type="protein sequence ID" value="SIR49303.1"/>
    <property type="molecule type" value="Genomic_DNA"/>
</dbReference>
<evidence type="ECO:0000313" key="3">
    <source>
        <dbReference type="Proteomes" id="UP000186808"/>
    </source>
</evidence>
<name>A0A377GKE5_9GAMM</name>